<reference evidence="2" key="2">
    <citation type="submission" date="2020-11" db="EMBL/GenBank/DDBJ databases">
        <authorList>
            <person name="McCartney M.A."/>
            <person name="Auch B."/>
            <person name="Kono T."/>
            <person name="Mallez S."/>
            <person name="Becker A."/>
            <person name="Gohl D.M."/>
            <person name="Silverstein K.A.T."/>
            <person name="Koren S."/>
            <person name="Bechman K.B."/>
            <person name="Herman A."/>
            <person name="Abrahante J.E."/>
            <person name="Garbe J."/>
        </authorList>
    </citation>
    <scope>NUCLEOTIDE SEQUENCE</scope>
    <source>
        <strain evidence="2">Duluth1</strain>
        <tissue evidence="2">Whole animal</tissue>
    </source>
</reference>
<evidence type="ECO:0000313" key="2">
    <source>
        <dbReference type="EMBL" id="KAH3853925.1"/>
    </source>
</evidence>
<accession>A0A9D4L8E4</accession>
<dbReference type="Proteomes" id="UP000828390">
    <property type="component" value="Unassembled WGS sequence"/>
</dbReference>
<organism evidence="2 3">
    <name type="scientific">Dreissena polymorpha</name>
    <name type="common">Zebra mussel</name>
    <name type="synonym">Mytilus polymorpha</name>
    <dbReference type="NCBI Taxonomy" id="45954"/>
    <lineage>
        <taxon>Eukaryota</taxon>
        <taxon>Metazoa</taxon>
        <taxon>Spiralia</taxon>
        <taxon>Lophotrochozoa</taxon>
        <taxon>Mollusca</taxon>
        <taxon>Bivalvia</taxon>
        <taxon>Autobranchia</taxon>
        <taxon>Heteroconchia</taxon>
        <taxon>Euheterodonta</taxon>
        <taxon>Imparidentia</taxon>
        <taxon>Neoheterodontei</taxon>
        <taxon>Myida</taxon>
        <taxon>Dreissenoidea</taxon>
        <taxon>Dreissenidae</taxon>
        <taxon>Dreissena</taxon>
    </lineage>
</organism>
<keyword evidence="3" id="KW-1185">Reference proteome</keyword>
<proteinExistence type="predicted"/>
<keyword evidence="1" id="KW-1133">Transmembrane helix</keyword>
<protein>
    <submittedName>
        <fullName evidence="2">Uncharacterized protein</fullName>
    </submittedName>
</protein>
<evidence type="ECO:0000256" key="1">
    <source>
        <dbReference type="SAM" id="Phobius"/>
    </source>
</evidence>
<feature type="transmembrane region" description="Helical" evidence="1">
    <location>
        <begin position="36"/>
        <end position="56"/>
    </location>
</feature>
<name>A0A9D4L8E4_DREPO</name>
<evidence type="ECO:0000313" key="3">
    <source>
        <dbReference type="Proteomes" id="UP000828390"/>
    </source>
</evidence>
<dbReference type="AlphaFoldDB" id="A0A9D4L8E4"/>
<keyword evidence="1" id="KW-0812">Transmembrane</keyword>
<sequence>MPGYILNTTACQNLLQRGNATIRQGLAPSIERWETLLLVTGFGVFTTLVALLFVCIRKNIYNDKV</sequence>
<gene>
    <name evidence="2" type="ORF">DPMN_096463</name>
</gene>
<comment type="caution">
    <text evidence="2">The sequence shown here is derived from an EMBL/GenBank/DDBJ whole genome shotgun (WGS) entry which is preliminary data.</text>
</comment>
<reference evidence="2" key="1">
    <citation type="journal article" date="2019" name="bioRxiv">
        <title>The Genome of the Zebra Mussel, Dreissena polymorpha: A Resource for Invasive Species Research.</title>
        <authorList>
            <person name="McCartney M.A."/>
            <person name="Auch B."/>
            <person name="Kono T."/>
            <person name="Mallez S."/>
            <person name="Zhang Y."/>
            <person name="Obille A."/>
            <person name="Becker A."/>
            <person name="Abrahante J.E."/>
            <person name="Garbe J."/>
            <person name="Badalamenti J.P."/>
            <person name="Herman A."/>
            <person name="Mangelson H."/>
            <person name="Liachko I."/>
            <person name="Sullivan S."/>
            <person name="Sone E.D."/>
            <person name="Koren S."/>
            <person name="Silverstein K.A.T."/>
            <person name="Beckman K.B."/>
            <person name="Gohl D.M."/>
        </authorList>
    </citation>
    <scope>NUCLEOTIDE SEQUENCE</scope>
    <source>
        <strain evidence="2">Duluth1</strain>
        <tissue evidence="2">Whole animal</tissue>
    </source>
</reference>
<dbReference type="EMBL" id="JAIWYP010000003">
    <property type="protein sequence ID" value="KAH3853925.1"/>
    <property type="molecule type" value="Genomic_DNA"/>
</dbReference>
<keyword evidence="1" id="KW-0472">Membrane</keyword>